<comment type="caution">
    <text evidence="12">The sequence shown here is derived from an EMBL/GenBank/DDBJ whole genome shotgun (WGS) entry which is preliminary data.</text>
</comment>
<dbReference type="PRINTS" id="PR01755">
    <property type="entry name" value="SECFTRNLCASE"/>
</dbReference>
<dbReference type="FunFam" id="1.20.1640.10:FF:000024">
    <property type="entry name" value="Multifunctional fusion protein"/>
    <property type="match status" value="1"/>
</dbReference>
<dbReference type="InterPro" id="IPR022813">
    <property type="entry name" value="SecD/SecF_arch_bac"/>
</dbReference>
<keyword evidence="5 10" id="KW-0812">Transmembrane</keyword>
<reference evidence="12" key="1">
    <citation type="journal article" date="2014" name="Front. Microbiol.">
        <title>High frequency of phylogenetically diverse reductive dehalogenase-homologous genes in deep subseafloor sedimentary metagenomes.</title>
        <authorList>
            <person name="Kawai M."/>
            <person name="Futagami T."/>
            <person name="Toyoda A."/>
            <person name="Takaki Y."/>
            <person name="Nishi S."/>
            <person name="Hori S."/>
            <person name="Arai W."/>
            <person name="Tsubouchi T."/>
            <person name="Morono Y."/>
            <person name="Uchiyama I."/>
            <person name="Ito T."/>
            <person name="Fujiyama A."/>
            <person name="Inagaki F."/>
            <person name="Takami H."/>
        </authorList>
    </citation>
    <scope>NUCLEOTIDE SEQUENCE</scope>
    <source>
        <strain evidence="12">Expedition CK06-06</strain>
    </source>
</reference>
<dbReference type="Gene3D" id="1.20.1640.10">
    <property type="entry name" value="Multidrug efflux transporter AcrB transmembrane domain"/>
    <property type="match status" value="1"/>
</dbReference>
<organism evidence="12">
    <name type="scientific">marine sediment metagenome</name>
    <dbReference type="NCBI Taxonomy" id="412755"/>
    <lineage>
        <taxon>unclassified sequences</taxon>
        <taxon>metagenomes</taxon>
        <taxon>ecological metagenomes</taxon>
    </lineage>
</organism>
<evidence type="ECO:0000259" key="11">
    <source>
        <dbReference type="Pfam" id="PF02355"/>
    </source>
</evidence>
<dbReference type="Pfam" id="PF02355">
    <property type="entry name" value="SecD_SecF_C"/>
    <property type="match status" value="1"/>
</dbReference>
<dbReference type="InterPro" id="IPR055344">
    <property type="entry name" value="SecD_SecF_C_bact"/>
</dbReference>
<dbReference type="HAMAP" id="MF_01464_B">
    <property type="entry name" value="SecF_B"/>
    <property type="match status" value="1"/>
</dbReference>
<evidence type="ECO:0000256" key="2">
    <source>
        <dbReference type="ARBA" id="ARBA00015792"/>
    </source>
</evidence>
<evidence type="ECO:0000256" key="7">
    <source>
        <dbReference type="ARBA" id="ARBA00022989"/>
    </source>
</evidence>
<dbReference type="InterPro" id="IPR022645">
    <property type="entry name" value="SecD/SecF_bac"/>
</dbReference>
<keyword evidence="7 10" id="KW-1133">Transmembrane helix</keyword>
<evidence type="ECO:0000256" key="8">
    <source>
        <dbReference type="ARBA" id="ARBA00023010"/>
    </source>
</evidence>
<feature type="domain" description="Protein export membrane protein SecD/SecF C-terminal" evidence="11">
    <location>
        <begin position="78"/>
        <end position="253"/>
    </location>
</feature>
<dbReference type="InterPro" id="IPR005665">
    <property type="entry name" value="SecF_bac"/>
</dbReference>
<evidence type="ECO:0000256" key="9">
    <source>
        <dbReference type="ARBA" id="ARBA00023136"/>
    </source>
</evidence>
<evidence type="ECO:0000256" key="3">
    <source>
        <dbReference type="ARBA" id="ARBA00022448"/>
    </source>
</evidence>
<dbReference type="SUPFAM" id="SSF82866">
    <property type="entry name" value="Multidrug efflux transporter AcrB transmembrane domain"/>
    <property type="match status" value="1"/>
</dbReference>
<gene>
    <name evidence="12" type="ORF">S01H4_45688</name>
</gene>
<evidence type="ECO:0000313" key="12">
    <source>
        <dbReference type="EMBL" id="GAH01095.1"/>
    </source>
</evidence>
<name>X1CYI4_9ZZZZ</name>
<feature type="transmembrane region" description="Helical" evidence="10">
    <location>
        <begin position="202"/>
        <end position="220"/>
    </location>
</feature>
<dbReference type="GO" id="GO:0006886">
    <property type="term" value="P:intracellular protein transport"/>
    <property type="evidence" value="ECO:0007669"/>
    <property type="project" value="InterPro"/>
</dbReference>
<evidence type="ECO:0000256" key="5">
    <source>
        <dbReference type="ARBA" id="ARBA00022692"/>
    </source>
</evidence>
<dbReference type="NCBIfam" id="TIGR00916">
    <property type="entry name" value="2A0604s01"/>
    <property type="match status" value="1"/>
</dbReference>
<feature type="transmembrane region" description="Helical" evidence="10">
    <location>
        <begin position="150"/>
        <end position="170"/>
    </location>
</feature>
<evidence type="ECO:0000256" key="4">
    <source>
        <dbReference type="ARBA" id="ARBA00022475"/>
    </source>
</evidence>
<feature type="transmembrane region" description="Helical" evidence="10">
    <location>
        <begin position="99"/>
        <end position="116"/>
    </location>
</feature>
<evidence type="ECO:0000256" key="6">
    <source>
        <dbReference type="ARBA" id="ARBA00022927"/>
    </source>
</evidence>
<sequence>MPDWKSNTTHIIYIRAMDTNGNWGEEKKIVLQISRDALIMPEETSSEEDIKAVSEKPKLETTGFMIKSKLEEFFPDNPIRVDREEMVGPAVSRNLQWKALWVVLIGMVAILIYVSFRFTLRFGVGAVIALFHDIFITIGILSIMGKEFTIPIVAAILTIVGYSINDTIVISDRIRENLKLLRKEDFGELINISINQTLSRTIITSLTTFIALFVLFLFGGKVIHDFSFALLVGVVIGTYSSVFVVAPIVYQWELKSPTRKRK</sequence>
<feature type="transmembrane region" description="Helical" evidence="10">
    <location>
        <begin position="226"/>
        <end position="252"/>
    </location>
</feature>
<dbReference type="EMBL" id="BART01025453">
    <property type="protein sequence ID" value="GAH01095.1"/>
    <property type="molecule type" value="Genomic_DNA"/>
</dbReference>
<dbReference type="AlphaFoldDB" id="X1CYI4"/>
<dbReference type="PANTHER" id="PTHR30081">
    <property type="entry name" value="PROTEIN-EXPORT MEMBRANE PROTEIN SEC"/>
    <property type="match status" value="1"/>
</dbReference>
<proteinExistence type="inferred from homology"/>
<comment type="subcellular location">
    <subcellularLocation>
        <location evidence="1">Cell membrane</location>
        <topology evidence="1">Multi-pass membrane protein</topology>
    </subcellularLocation>
</comment>
<evidence type="ECO:0000256" key="1">
    <source>
        <dbReference type="ARBA" id="ARBA00004651"/>
    </source>
</evidence>
<keyword evidence="8" id="KW-0811">Translocation</keyword>
<dbReference type="NCBIfam" id="TIGR00966">
    <property type="entry name" value="transloc_SecF"/>
    <property type="match status" value="1"/>
</dbReference>
<dbReference type="GO" id="GO:0015450">
    <property type="term" value="F:protein-transporting ATPase activity"/>
    <property type="evidence" value="ECO:0007669"/>
    <property type="project" value="InterPro"/>
</dbReference>
<keyword evidence="4" id="KW-1003">Cell membrane</keyword>
<keyword evidence="3" id="KW-0813">Transport</keyword>
<dbReference type="InterPro" id="IPR048634">
    <property type="entry name" value="SecD_SecF_C"/>
</dbReference>
<dbReference type="GO" id="GO:0005886">
    <property type="term" value="C:plasma membrane"/>
    <property type="evidence" value="ECO:0007669"/>
    <property type="project" value="UniProtKB-SubCell"/>
</dbReference>
<protein>
    <recommendedName>
        <fullName evidence="2">Protein translocase subunit SecF</fullName>
    </recommendedName>
</protein>
<keyword evidence="9 10" id="KW-0472">Membrane</keyword>
<feature type="transmembrane region" description="Helical" evidence="10">
    <location>
        <begin position="123"/>
        <end position="144"/>
    </location>
</feature>
<keyword evidence="6" id="KW-0653">Protein transport</keyword>
<accession>X1CYI4</accession>
<evidence type="ECO:0000256" key="10">
    <source>
        <dbReference type="SAM" id="Phobius"/>
    </source>
</evidence>
<dbReference type="PANTHER" id="PTHR30081:SF8">
    <property type="entry name" value="PROTEIN TRANSLOCASE SUBUNIT SECF"/>
    <property type="match status" value="1"/>
</dbReference>